<feature type="domain" description="6-phosphogluconate dehydrogenase NADP-binding" evidence="5">
    <location>
        <begin position="1"/>
        <end position="151"/>
    </location>
</feature>
<evidence type="ECO:0000256" key="1">
    <source>
        <dbReference type="ARBA" id="ARBA00009080"/>
    </source>
</evidence>
<sequence>MGLPMARNLLKAGHTVVGFNRSPEKVERFAADGGSGAGSIAEAVDGAEVVVTMLPDSPDVLAVYTGDQGILTSAAPGTLLIDASTIRPDVTVDLHHRATESGFRFLDAPVSGGEQGAVDGSLSIMCGGEQETFDAARAVLEAVGKTIVLVGGPGSGQTVKAANQLLVAGTIQLVAEALVFLDAHEVDLAPALEVLNGGLAGNTIMTRKGQSMLDGQFAPGFRVDLHHKDLGIYREAARDQGVFSPLGTAVTELMAALRRTGGGDLDHSALLQQVDALSGRSRWADR</sequence>
<keyword evidence="2" id="KW-0560">Oxidoreductase</keyword>
<dbReference type="EMBL" id="BMMZ01000009">
    <property type="protein sequence ID" value="GGL72460.1"/>
    <property type="molecule type" value="Genomic_DNA"/>
</dbReference>
<dbReference type="SUPFAM" id="SSF51735">
    <property type="entry name" value="NAD(P)-binding Rossmann-fold domains"/>
    <property type="match status" value="1"/>
</dbReference>
<evidence type="ECO:0000313" key="7">
    <source>
        <dbReference type="EMBL" id="GGL72460.1"/>
    </source>
</evidence>
<name>A0A917SDJ4_9ACTN</name>
<dbReference type="PIRSF" id="PIRSF000103">
    <property type="entry name" value="HIBADH"/>
    <property type="match status" value="1"/>
</dbReference>
<dbReference type="SUPFAM" id="SSF48179">
    <property type="entry name" value="6-phosphogluconate dehydrogenase C-terminal domain-like"/>
    <property type="match status" value="1"/>
</dbReference>
<evidence type="ECO:0000259" key="5">
    <source>
        <dbReference type="Pfam" id="PF03446"/>
    </source>
</evidence>
<feature type="active site" evidence="4">
    <location>
        <position position="160"/>
    </location>
</feature>
<comment type="caution">
    <text evidence="7">The sequence shown here is derived from an EMBL/GenBank/DDBJ whole genome shotgun (WGS) entry which is preliminary data.</text>
</comment>
<dbReference type="Proteomes" id="UP000613840">
    <property type="component" value="Unassembled WGS sequence"/>
</dbReference>
<dbReference type="InterPro" id="IPR015815">
    <property type="entry name" value="HIBADH-related"/>
</dbReference>
<organism evidence="7 8">
    <name type="scientific">Microlunatus endophyticus</name>
    <dbReference type="NCBI Taxonomy" id="1716077"/>
    <lineage>
        <taxon>Bacteria</taxon>
        <taxon>Bacillati</taxon>
        <taxon>Actinomycetota</taxon>
        <taxon>Actinomycetes</taxon>
        <taxon>Propionibacteriales</taxon>
        <taxon>Propionibacteriaceae</taxon>
        <taxon>Microlunatus</taxon>
    </lineage>
</organism>
<accession>A0A917SDJ4</accession>
<reference evidence="7" key="1">
    <citation type="journal article" date="2014" name="Int. J. Syst. Evol. Microbiol.">
        <title>Complete genome sequence of Corynebacterium casei LMG S-19264T (=DSM 44701T), isolated from a smear-ripened cheese.</title>
        <authorList>
            <consortium name="US DOE Joint Genome Institute (JGI-PGF)"/>
            <person name="Walter F."/>
            <person name="Albersmeier A."/>
            <person name="Kalinowski J."/>
            <person name="Ruckert C."/>
        </authorList>
    </citation>
    <scope>NUCLEOTIDE SEQUENCE</scope>
    <source>
        <strain evidence="7">CGMCC 4.7306</strain>
    </source>
</reference>
<dbReference type="Pfam" id="PF14833">
    <property type="entry name" value="NAD_binding_11"/>
    <property type="match status" value="1"/>
</dbReference>
<reference evidence="7" key="2">
    <citation type="submission" date="2020-09" db="EMBL/GenBank/DDBJ databases">
        <authorList>
            <person name="Sun Q."/>
            <person name="Zhou Y."/>
        </authorList>
    </citation>
    <scope>NUCLEOTIDE SEQUENCE</scope>
    <source>
        <strain evidence="7">CGMCC 4.7306</strain>
    </source>
</reference>
<keyword evidence="8" id="KW-1185">Reference proteome</keyword>
<dbReference type="GO" id="GO:0051287">
    <property type="term" value="F:NAD binding"/>
    <property type="evidence" value="ECO:0007669"/>
    <property type="project" value="InterPro"/>
</dbReference>
<dbReference type="InterPro" id="IPR036291">
    <property type="entry name" value="NAD(P)-bd_dom_sf"/>
</dbReference>
<protein>
    <submittedName>
        <fullName evidence="7">2-hydroxy-3-oxopropionate reductase</fullName>
    </submittedName>
</protein>
<feature type="domain" description="3-hydroxyisobutyrate dehydrogenase-like NAD-binding" evidence="6">
    <location>
        <begin position="154"/>
        <end position="272"/>
    </location>
</feature>
<dbReference type="PANTHER" id="PTHR43060">
    <property type="entry name" value="3-HYDROXYISOBUTYRATE DEHYDROGENASE-LIKE 1, MITOCHONDRIAL-RELATED"/>
    <property type="match status" value="1"/>
</dbReference>
<dbReference type="PANTHER" id="PTHR43060:SF15">
    <property type="entry name" value="3-HYDROXYISOBUTYRATE DEHYDROGENASE-LIKE 1, MITOCHONDRIAL-RELATED"/>
    <property type="match status" value="1"/>
</dbReference>
<evidence type="ECO:0000256" key="3">
    <source>
        <dbReference type="ARBA" id="ARBA00023027"/>
    </source>
</evidence>
<dbReference type="AlphaFoldDB" id="A0A917SDJ4"/>
<dbReference type="GO" id="GO:0016491">
    <property type="term" value="F:oxidoreductase activity"/>
    <property type="evidence" value="ECO:0007669"/>
    <property type="project" value="UniProtKB-KW"/>
</dbReference>
<evidence type="ECO:0000256" key="2">
    <source>
        <dbReference type="ARBA" id="ARBA00023002"/>
    </source>
</evidence>
<evidence type="ECO:0000259" key="6">
    <source>
        <dbReference type="Pfam" id="PF14833"/>
    </source>
</evidence>
<evidence type="ECO:0000256" key="4">
    <source>
        <dbReference type="PIRSR" id="PIRSR000103-1"/>
    </source>
</evidence>
<dbReference type="InterPro" id="IPR013328">
    <property type="entry name" value="6PGD_dom2"/>
</dbReference>
<proteinExistence type="inferred from homology"/>
<dbReference type="InterPro" id="IPR029154">
    <property type="entry name" value="HIBADH-like_NADP-bd"/>
</dbReference>
<dbReference type="Gene3D" id="3.40.50.720">
    <property type="entry name" value="NAD(P)-binding Rossmann-like Domain"/>
    <property type="match status" value="1"/>
</dbReference>
<dbReference type="Pfam" id="PF03446">
    <property type="entry name" value="NAD_binding_2"/>
    <property type="match status" value="1"/>
</dbReference>
<evidence type="ECO:0000313" key="8">
    <source>
        <dbReference type="Proteomes" id="UP000613840"/>
    </source>
</evidence>
<dbReference type="InterPro" id="IPR006115">
    <property type="entry name" value="6PGDH_NADP-bd"/>
</dbReference>
<dbReference type="GO" id="GO:0050661">
    <property type="term" value="F:NADP binding"/>
    <property type="evidence" value="ECO:0007669"/>
    <property type="project" value="InterPro"/>
</dbReference>
<dbReference type="InterPro" id="IPR008927">
    <property type="entry name" value="6-PGluconate_DH-like_C_sf"/>
</dbReference>
<dbReference type="Gene3D" id="1.10.1040.10">
    <property type="entry name" value="N-(1-d-carboxylethyl)-l-norvaline Dehydrogenase, domain 2"/>
    <property type="match status" value="1"/>
</dbReference>
<keyword evidence="3" id="KW-0520">NAD</keyword>
<gene>
    <name evidence="7" type="primary">garR</name>
    <name evidence="7" type="ORF">GCM10011575_33440</name>
</gene>
<comment type="similarity">
    <text evidence="1">Belongs to the HIBADH-related family.</text>
</comment>